<feature type="compositionally biased region" description="Basic and acidic residues" evidence="1">
    <location>
        <begin position="300"/>
        <end position="310"/>
    </location>
</feature>
<dbReference type="Proteomes" id="UP001162131">
    <property type="component" value="Unassembled WGS sequence"/>
</dbReference>
<organism evidence="2 3">
    <name type="scientific">Blepharisma stoltei</name>
    <dbReference type="NCBI Taxonomy" id="1481888"/>
    <lineage>
        <taxon>Eukaryota</taxon>
        <taxon>Sar</taxon>
        <taxon>Alveolata</taxon>
        <taxon>Ciliophora</taxon>
        <taxon>Postciliodesmatophora</taxon>
        <taxon>Heterotrichea</taxon>
        <taxon>Heterotrichida</taxon>
        <taxon>Blepharismidae</taxon>
        <taxon>Blepharisma</taxon>
    </lineage>
</organism>
<evidence type="ECO:0000313" key="3">
    <source>
        <dbReference type="Proteomes" id="UP001162131"/>
    </source>
</evidence>
<feature type="compositionally biased region" description="Polar residues" evidence="1">
    <location>
        <begin position="268"/>
        <end position="280"/>
    </location>
</feature>
<feature type="region of interest" description="Disordered" evidence="1">
    <location>
        <begin position="220"/>
        <end position="325"/>
    </location>
</feature>
<keyword evidence="3" id="KW-1185">Reference proteome</keyword>
<accession>A0AAU9KFZ2</accession>
<evidence type="ECO:0000256" key="1">
    <source>
        <dbReference type="SAM" id="MobiDB-lite"/>
    </source>
</evidence>
<gene>
    <name evidence="2" type="ORF">BSTOLATCC_MIC64152</name>
</gene>
<reference evidence="2" key="1">
    <citation type="submission" date="2021-09" db="EMBL/GenBank/DDBJ databases">
        <authorList>
            <consortium name="AG Swart"/>
            <person name="Singh M."/>
            <person name="Singh A."/>
            <person name="Seah K."/>
            <person name="Emmerich C."/>
        </authorList>
    </citation>
    <scope>NUCLEOTIDE SEQUENCE</scope>
    <source>
        <strain evidence="2">ATCC30299</strain>
    </source>
</reference>
<name>A0AAU9KFZ2_9CILI</name>
<proteinExistence type="predicted"/>
<comment type="caution">
    <text evidence="2">The sequence shown here is derived from an EMBL/GenBank/DDBJ whole genome shotgun (WGS) entry which is preliminary data.</text>
</comment>
<feature type="compositionally biased region" description="Polar residues" evidence="1">
    <location>
        <begin position="237"/>
        <end position="246"/>
    </location>
</feature>
<evidence type="ECO:0000313" key="2">
    <source>
        <dbReference type="EMBL" id="CAG9335689.1"/>
    </source>
</evidence>
<sequence length="325" mass="36458">MDTASDNYDLLLKRLNTTLSFVRGLKSFLKEASKIHSKLSQAYDANFSKIPTPPTVICQSIIEQSRAFCYTLVENSDKAVDSAKKGYSELKSLSTKIKDQISNMKQGRKTMISMSKLSFQSVSSIKCSLDLTPSMMLESRNSSKGIFETLNAIVKSLEEETNAQSRKSLKMHFKTIFNKSSTKVSVFGSADVPQSRDSYMDNCETIREFEISSIHLHDSREHNNSVVETPSGRPPTVASSPFSQIQAEIGINPTHTSRPPMPRHRKTLTNYQSQSVANRVSRSHISKNESFDSSDLGHQQLHEVSNHFHSENSIIRESSARRKAE</sequence>
<dbReference type="EMBL" id="CAJZBQ010000062">
    <property type="protein sequence ID" value="CAG9335689.1"/>
    <property type="molecule type" value="Genomic_DNA"/>
</dbReference>
<protein>
    <submittedName>
        <fullName evidence="2">Uncharacterized protein</fullName>
    </submittedName>
</protein>
<dbReference type="AlphaFoldDB" id="A0AAU9KFZ2"/>